<feature type="domain" description="PPM-type phosphatase" evidence="3">
    <location>
        <begin position="67"/>
        <end position="390"/>
    </location>
</feature>
<dbReference type="SUPFAM" id="SSF81606">
    <property type="entry name" value="PP2C-like"/>
    <property type="match status" value="1"/>
</dbReference>
<dbReference type="EC" id="3.1.3.16" evidence="1"/>
<comment type="similarity">
    <text evidence="1">Belongs to the PP2C family.</text>
</comment>
<dbReference type="OrthoDB" id="60843at2759"/>
<feature type="region of interest" description="Disordered" evidence="2">
    <location>
        <begin position="25"/>
        <end position="50"/>
    </location>
</feature>
<proteinExistence type="inferred from homology"/>
<dbReference type="SMART" id="SM00332">
    <property type="entry name" value="PP2Cc"/>
    <property type="match status" value="1"/>
</dbReference>
<dbReference type="EMBL" id="AAYY01000004">
    <property type="protein sequence ID" value="EDP44170.1"/>
    <property type="molecule type" value="Genomic_DNA"/>
</dbReference>
<dbReference type="GO" id="GO:0046872">
    <property type="term" value="F:metal ion binding"/>
    <property type="evidence" value="ECO:0007669"/>
    <property type="project" value="UniProtKB-UniRule"/>
</dbReference>
<dbReference type="Pfam" id="PF13672">
    <property type="entry name" value="PP2C_2"/>
    <property type="match status" value="1"/>
</dbReference>
<keyword evidence="1" id="KW-0904">Protein phosphatase</keyword>
<keyword evidence="1" id="KW-0460">Magnesium</keyword>
<dbReference type="InterPro" id="IPR039123">
    <property type="entry name" value="PPTC7"/>
</dbReference>
<dbReference type="InterPro" id="IPR001932">
    <property type="entry name" value="PPM-type_phosphatase-like_dom"/>
</dbReference>
<name>A8PY09_MALGO</name>
<evidence type="ECO:0000256" key="2">
    <source>
        <dbReference type="SAM" id="MobiDB-lite"/>
    </source>
</evidence>
<keyword evidence="1" id="KW-0464">Manganese</keyword>
<dbReference type="VEuPathDB" id="FungiDB:MGL_1567"/>
<dbReference type="AlphaFoldDB" id="A8PY09"/>
<dbReference type="Gene3D" id="3.60.40.10">
    <property type="entry name" value="PPM-type phosphatase domain"/>
    <property type="match status" value="1"/>
</dbReference>
<comment type="cofactor">
    <cofactor evidence="1">
        <name>Mg(2+)</name>
        <dbReference type="ChEBI" id="CHEBI:18420"/>
    </cofactor>
</comment>
<comment type="catalytic activity">
    <reaction evidence="1">
        <text>O-phospho-L-seryl-[protein] + H2O = L-seryl-[protein] + phosphate</text>
        <dbReference type="Rhea" id="RHEA:20629"/>
        <dbReference type="Rhea" id="RHEA-COMP:9863"/>
        <dbReference type="Rhea" id="RHEA-COMP:11604"/>
        <dbReference type="ChEBI" id="CHEBI:15377"/>
        <dbReference type="ChEBI" id="CHEBI:29999"/>
        <dbReference type="ChEBI" id="CHEBI:43474"/>
        <dbReference type="ChEBI" id="CHEBI:83421"/>
        <dbReference type="EC" id="3.1.3.16"/>
    </reaction>
</comment>
<accession>A8PY09</accession>
<dbReference type="InParanoid" id="A8PY09"/>
<dbReference type="PROSITE" id="PS51746">
    <property type="entry name" value="PPM_2"/>
    <property type="match status" value="1"/>
</dbReference>
<dbReference type="OMA" id="WARGQTI"/>
<evidence type="ECO:0000259" key="3">
    <source>
        <dbReference type="PROSITE" id="PS51746"/>
    </source>
</evidence>
<comment type="cofactor">
    <cofactor evidence="1">
        <name>Mn(2+)</name>
        <dbReference type="ChEBI" id="CHEBI:29035"/>
    </cofactor>
</comment>
<evidence type="ECO:0000256" key="1">
    <source>
        <dbReference type="RuleBase" id="RU366020"/>
    </source>
</evidence>
<reference evidence="4 5" key="1">
    <citation type="journal article" date="2007" name="Proc. Natl. Acad. Sci. U.S.A.">
        <title>Dandruff-associated Malassezia genomes reveal convergent and divergent virulence traits shared with plant and human fungal pathogens.</title>
        <authorList>
            <person name="Xu J."/>
            <person name="Saunders C.W."/>
            <person name="Hu P."/>
            <person name="Grant R.A."/>
            <person name="Boekhout T."/>
            <person name="Kuramae E.E."/>
            <person name="Kronstad J.W."/>
            <person name="Deangelis Y.M."/>
            <person name="Reeder N.L."/>
            <person name="Johnstone K.R."/>
            <person name="Leland M."/>
            <person name="Fieno A.M."/>
            <person name="Begley W.M."/>
            <person name="Sun Y."/>
            <person name="Lacey M.P."/>
            <person name="Chaudhary T."/>
            <person name="Keough T."/>
            <person name="Chu L."/>
            <person name="Sears R."/>
            <person name="Yuan B."/>
            <person name="Dawson T.L.Jr."/>
        </authorList>
    </citation>
    <scope>NUCLEOTIDE SEQUENCE [LARGE SCALE GENOMIC DNA]</scope>
    <source>
        <strain evidence="5">ATCC MYA-4612 / CBS 7966</strain>
    </source>
</reference>
<comment type="catalytic activity">
    <reaction evidence="1">
        <text>O-phospho-L-threonyl-[protein] + H2O = L-threonyl-[protein] + phosphate</text>
        <dbReference type="Rhea" id="RHEA:47004"/>
        <dbReference type="Rhea" id="RHEA-COMP:11060"/>
        <dbReference type="Rhea" id="RHEA-COMP:11605"/>
        <dbReference type="ChEBI" id="CHEBI:15377"/>
        <dbReference type="ChEBI" id="CHEBI:30013"/>
        <dbReference type="ChEBI" id="CHEBI:43474"/>
        <dbReference type="ChEBI" id="CHEBI:61977"/>
        <dbReference type="EC" id="3.1.3.16"/>
    </reaction>
</comment>
<dbReference type="PANTHER" id="PTHR12320">
    <property type="entry name" value="PROTEIN PHOSPHATASE 2C"/>
    <property type="match status" value="1"/>
</dbReference>
<organism evidence="4 5">
    <name type="scientific">Malassezia globosa (strain ATCC MYA-4612 / CBS 7966)</name>
    <name type="common">Dandruff-associated fungus</name>
    <dbReference type="NCBI Taxonomy" id="425265"/>
    <lineage>
        <taxon>Eukaryota</taxon>
        <taxon>Fungi</taxon>
        <taxon>Dikarya</taxon>
        <taxon>Basidiomycota</taxon>
        <taxon>Ustilaginomycotina</taxon>
        <taxon>Malasseziomycetes</taxon>
        <taxon>Malasseziales</taxon>
        <taxon>Malasseziaceae</taxon>
        <taxon>Malassezia</taxon>
    </lineage>
</organism>
<dbReference type="GeneID" id="5855691"/>
<comment type="caution">
    <text evidence="4">The sequence shown here is derived from an EMBL/GenBank/DDBJ whole genome shotgun (WGS) entry which is preliminary data.</text>
</comment>
<dbReference type="RefSeq" id="XP_001731384.1">
    <property type="nucleotide sequence ID" value="XM_001731332.1"/>
</dbReference>
<dbReference type="KEGG" id="mgl:MGL_1567"/>
<keyword evidence="5" id="KW-1185">Reference proteome</keyword>
<dbReference type="GO" id="GO:0004722">
    <property type="term" value="F:protein serine/threonine phosphatase activity"/>
    <property type="evidence" value="ECO:0007669"/>
    <property type="project" value="UniProtKB-EC"/>
</dbReference>
<dbReference type="PANTHER" id="PTHR12320:SF84">
    <property type="entry name" value="PROTEIN PHOSPHATASE"/>
    <property type="match status" value="1"/>
</dbReference>
<dbReference type="Proteomes" id="UP000008837">
    <property type="component" value="Unassembled WGS sequence"/>
</dbReference>
<protein>
    <recommendedName>
        <fullName evidence="1">Protein phosphatase</fullName>
        <ecNumber evidence="1">3.1.3.16</ecNumber>
    </recommendedName>
</protein>
<keyword evidence="1" id="KW-0378">Hydrolase</keyword>
<gene>
    <name evidence="4" type="ORF">MGL_1567</name>
</gene>
<keyword evidence="1" id="KW-0479">Metal-binding</keyword>
<dbReference type="STRING" id="425265.A8PY09"/>
<evidence type="ECO:0000313" key="5">
    <source>
        <dbReference type="Proteomes" id="UP000008837"/>
    </source>
</evidence>
<dbReference type="InterPro" id="IPR036457">
    <property type="entry name" value="PPM-type-like_dom_sf"/>
</dbReference>
<evidence type="ECO:0000313" key="4">
    <source>
        <dbReference type="EMBL" id="EDP44170.1"/>
    </source>
</evidence>
<sequence length="414" mass="45328">MPAHQSRGLLAPIADFFLGTNASTTSRAQDGTAKEGNDDDDHDTPHPLPSSLAYLHGKGLQSAIRSDGRIVKTRLQSKDVGEDAYFLKNDAMGVADGVGGWASRTRADASLFSRLLMHFCYAELYRQDQAMQASWDAQEVEDAQSAWFNCHPVDIMQTAWERCVRASKREGILGSATALMAVLRGDELRIANMGDCVLVLIRDGELLFRSAEQQHSFNFPLQLGMMDATIESVTLSSALCMHRSGMIPDGATDYELPDVNEKMSDYIHSYDHVGSQTEFDTPKNDAGRWALKVQPGDLVIMASDGLFDNLFDDEILDAVHDVMALYPPDDLQAMQMHLPGVLSEKLCHMARGVMDDPRTISSPFQQHANEEGIYYVGGKNDDVTVVIGIISEQSDGLGSHALSSSSPPDDARQG</sequence>